<gene>
    <name evidence="1" type="ORF">ACFVKH_00595</name>
</gene>
<dbReference type="RefSeq" id="WP_377960338.1">
    <property type="nucleotide sequence ID" value="NZ_JBHZOL010000004.1"/>
</dbReference>
<name>A0ABW6I9B6_9CYAN</name>
<reference evidence="1 2" key="1">
    <citation type="submission" date="2024-10" db="EMBL/GenBank/DDBJ databases">
        <authorList>
            <person name="Ratan Roy A."/>
            <person name="Morales Sandoval P.H."/>
            <person name="De Los Santos Villalobos S."/>
            <person name="Chakraborty S."/>
            <person name="Mukherjee J."/>
        </authorList>
    </citation>
    <scope>NUCLEOTIDE SEQUENCE [LARGE SCALE GENOMIC DNA]</scope>
    <source>
        <strain evidence="1 2">S1</strain>
    </source>
</reference>
<evidence type="ECO:0000313" key="1">
    <source>
        <dbReference type="EMBL" id="MFE4104753.1"/>
    </source>
</evidence>
<dbReference type="Proteomes" id="UP001600165">
    <property type="component" value="Unassembled WGS sequence"/>
</dbReference>
<proteinExistence type="predicted"/>
<keyword evidence="2" id="KW-1185">Reference proteome</keyword>
<protein>
    <submittedName>
        <fullName evidence="1">Uncharacterized protein</fullName>
    </submittedName>
</protein>
<sequence>MKLQSSYTEAVEVDVAQLVDTFIANRCISYDQYRELSRVVLADGTVDELERCQINRLFDAIQMGMVKIVG</sequence>
<organism evidence="1 2">
    <name type="scientific">Almyronema epifaneia S1</name>
    <dbReference type="NCBI Taxonomy" id="2991925"/>
    <lineage>
        <taxon>Bacteria</taxon>
        <taxon>Bacillati</taxon>
        <taxon>Cyanobacteriota</taxon>
        <taxon>Cyanophyceae</taxon>
        <taxon>Nodosilineales</taxon>
        <taxon>Nodosilineaceae</taxon>
        <taxon>Almyronema</taxon>
        <taxon>Almyronema epifaneia</taxon>
    </lineage>
</organism>
<comment type="caution">
    <text evidence="1">The sequence shown here is derived from an EMBL/GenBank/DDBJ whole genome shotgun (WGS) entry which is preliminary data.</text>
</comment>
<accession>A0ABW6I9B6</accession>
<evidence type="ECO:0000313" key="2">
    <source>
        <dbReference type="Proteomes" id="UP001600165"/>
    </source>
</evidence>
<dbReference type="EMBL" id="JBHZOL010000004">
    <property type="protein sequence ID" value="MFE4104753.1"/>
    <property type="molecule type" value="Genomic_DNA"/>
</dbReference>